<name>A0ABR8NVX0_9GAMM</name>
<evidence type="ECO:0000313" key="2">
    <source>
        <dbReference type="Proteomes" id="UP000604161"/>
    </source>
</evidence>
<dbReference type="RefSeq" id="WP_191593553.1">
    <property type="nucleotide sequence ID" value="NZ_JACYFC010000001.1"/>
</dbReference>
<reference evidence="1 2" key="1">
    <citation type="submission" date="2020-09" db="EMBL/GenBank/DDBJ databases">
        <title>Marinomonas sp. nov., isolated from the cysticercosis algae of Qingdao, China.</title>
        <authorList>
            <person name="Sun X."/>
        </authorList>
    </citation>
    <scope>NUCLEOTIDE SEQUENCE [LARGE SCALE GENOMIC DNA]</scope>
    <source>
        <strain evidence="1 2">SM2066</strain>
    </source>
</reference>
<dbReference type="EMBL" id="JACYFC010000001">
    <property type="protein sequence ID" value="MBD5770196.1"/>
    <property type="molecule type" value="Genomic_DNA"/>
</dbReference>
<evidence type="ECO:0000313" key="1">
    <source>
        <dbReference type="EMBL" id="MBD5770196.1"/>
    </source>
</evidence>
<proteinExistence type="predicted"/>
<sequence>MRQFWFLCAMPLTVGAQTIERQPIDIIYGNQIIRTEHQVVVSSPEVVSVIPVERVKTTLGPNVVIAADGSSLSSFEENSIASREQAIFDEVNKRTEEAPFTVLFTGNIPEEIQERRLRMMPEIGVFRDQVGGDSADVVQPDVGDFSSVGKSGAPIGTSSKVEDEAKLEALIGG</sequence>
<organism evidence="1 2">
    <name type="scientific">Marinomonas colpomeniae</name>
    <dbReference type="NCBI Taxonomy" id="2774408"/>
    <lineage>
        <taxon>Bacteria</taxon>
        <taxon>Pseudomonadati</taxon>
        <taxon>Pseudomonadota</taxon>
        <taxon>Gammaproteobacteria</taxon>
        <taxon>Oceanospirillales</taxon>
        <taxon>Oceanospirillaceae</taxon>
        <taxon>Marinomonas</taxon>
    </lineage>
</organism>
<comment type="caution">
    <text evidence="1">The sequence shown here is derived from an EMBL/GenBank/DDBJ whole genome shotgun (WGS) entry which is preliminary data.</text>
</comment>
<accession>A0ABR8NVX0</accession>
<dbReference type="Proteomes" id="UP000604161">
    <property type="component" value="Unassembled WGS sequence"/>
</dbReference>
<protein>
    <submittedName>
        <fullName evidence="1">Uncharacterized protein</fullName>
    </submittedName>
</protein>
<gene>
    <name evidence="1" type="ORF">IF202_03960</name>
</gene>
<keyword evidence="2" id="KW-1185">Reference proteome</keyword>